<dbReference type="InterPro" id="IPR011990">
    <property type="entry name" value="TPR-like_helical_dom_sf"/>
</dbReference>
<dbReference type="FunFam" id="1.25.40.10:FF:000202">
    <property type="entry name" value="Unplaced genomic scaffold supercont1.7, whole genome shotgun sequence"/>
    <property type="match status" value="1"/>
</dbReference>
<dbReference type="GO" id="GO:0005697">
    <property type="term" value="C:telomerase holoenzyme complex"/>
    <property type="evidence" value="ECO:0007669"/>
    <property type="project" value="TreeGrafter"/>
</dbReference>
<evidence type="ECO:0000313" key="4">
    <source>
        <dbReference type="EMBL" id="CAF9925667.1"/>
    </source>
</evidence>
<feature type="compositionally biased region" description="Polar residues" evidence="2">
    <location>
        <begin position="948"/>
        <end position="974"/>
    </location>
</feature>
<dbReference type="GO" id="GO:0000184">
    <property type="term" value="P:nuclear-transcribed mRNA catabolic process, nonsense-mediated decay"/>
    <property type="evidence" value="ECO:0007669"/>
    <property type="project" value="UniProtKB-KW"/>
</dbReference>
<dbReference type="PANTHER" id="PTHR15696:SF0">
    <property type="entry name" value="TELOMERASE-BINDING PROTEIN EST1A"/>
    <property type="match status" value="1"/>
</dbReference>
<comment type="function">
    <text evidence="1">Plays a role in nonsense-mediated mRNA decay.</text>
</comment>
<evidence type="ECO:0000256" key="2">
    <source>
        <dbReference type="SAM" id="MobiDB-lite"/>
    </source>
</evidence>
<name>A0A8H3FMQ3_9LECA</name>
<feature type="region of interest" description="Disordered" evidence="2">
    <location>
        <begin position="947"/>
        <end position="1056"/>
    </location>
</feature>
<dbReference type="EMBL" id="CAJPDT010000040">
    <property type="protein sequence ID" value="CAF9925667.1"/>
    <property type="molecule type" value="Genomic_DNA"/>
</dbReference>
<sequence>MKQSSSNDVATKIQDAFRSAARGGAASRYTCPICKESSNAGHKLWEHAKQAHPDSPEVTGSTEAADAKELFLEKAQNKACQAPARRSVSKPSSNHKIVVKKKSTEELRPISPQRPVSAPDYPLVQGEWIDDTGKLTIGQDRQDQNTSRQQERSLVANDKRTSPDANLDAPTRKRGAEDEAELADPQLGSHAAQFVTTKGQHAKTASGGFPFVRDKEFRDQEFSEQVYQTSDLEYKRDTHGATIPLWDPNTDNSNTGKALQRDRHQSLAANPSRRLNPSKDHGSKSRKPNLLQRNRRSQPLKNRQEQSMSNEPNVTYLEESPKPLRLETEQELSGGDSPPVDEPPEGSEAEPEMLLQPDTRPISHEQLVVEVKGIYAGLVMVEAKCIDIDERQSAAAQEKDPTKRINLKNDQWQSLIALHKQLLHEHHDFFLASQHPSASPALSRLAAKYSMPARMWRHGIHAFLEVLRHRLPESLEHMLAFIYIAYSMMALLYETVSTFEDTWIECLGDLGRYRMAIEDDEPKDREVWSNVARFWYNKAADKSPNVGRLYHHLAILARPYTLEQLSLYTRSLTCITPFASAKGSIMTLFNPILNGKESTIRRSSSFETVFIKVHGVLFTQGPTDPPDRFNEAIKELEADDLFDKYMTQAGARFKEVGVFTAVANIAALFEYGIAKHELPKPILRLPFDLFDNANQVKDEAPQSGFNKSSDSQGNQQSARLGLADFEAVMSSSRPVMKAVVLASKIAFSTLSIALRRLGDPNVQPMVHVYLVFLRTLVSVEHAMKCIEEYVPWNGICSFLTSLSTPSRAADPSLRSKFFPGPEERPGRPLPEDYVMRGQLYSPWSFPEACFADAMIDDDERSLELPSMVEPRADRLFWLGQNIASANKWIHYDEEARSFSPTDYANEICGLPTALSKLDQIESEYQTEGDFNDDDSNMEDAGVADVAETPQTMSLAPSDSQDASGESTRASTPTENRAEDAAADIRILNPFEKDEAPDDVTMKDVGNEKKSPAGAADDFGNLRATPKSEPMDYASDPQKAEDLLRANDPDSPHIYKP</sequence>
<feature type="compositionally biased region" description="Basic and acidic residues" evidence="2">
    <location>
        <begin position="319"/>
        <end position="328"/>
    </location>
</feature>
<dbReference type="InterPro" id="IPR045153">
    <property type="entry name" value="Est1/Ebs1-like"/>
</dbReference>
<keyword evidence="1" id="KW-0866">Nonsense-mediated mRNA decay</keyword>
<dbReference type="Gene3D" id="1.25.40.10">
    <property type="entry name" value="Tetratricopeptide repeat domain"/>
    <property type="match status" value="1"/>
</dbReference>
<keyword evidence="5" id="KW-1185">Reference proteome</keyword>
<evidence type="ECO:0000313" key="5">
    <source>
        <dbReference type="Proteomes" id="UP000664534"/>
    </source>
</evidence>
<comment type="caution">
    <text evidence="4">The sequence shown here is derived from an EMBL/GenBank/DDBJ whole genome shotgun (WGS) entry which is preliminary data.</text>
</comment>
<dbReference type="AlphaFoldDB" id="A0A8H3FMQ3"/>
<accession>A0A8H3FMQ3</accession>
<evidence type="ECO:0000259" key="3">
    <source>
        <dbReference type="Pfam" id="PF10373"/>
    </source>
</evidence>
<keyword evidence="1" id="KW-0539">Nucleus</keyword>
<organism evidence="4 5">
    <name type="scientific">Imshaugia aleurites</name>
    <dbReference type="NCBI Taxonomy" id="172621"/>
    <lineage>
        <taxon>Eukaryota</taxon>
        <taxon>Fungi</taxon>
        <taxon>Dikarya</taxon>
        <taxon>Ascomycota</taxon>
        <taxon>Pezizomycotina</taxon>
        <taxon>Lecanoromycetes</taxon>
        <taxon>OSLEUM clade</taxon>
        <taxon>Lecanoromycetidae</taxon>
        <taxon>Lecanorales</taxon>
        <taxon>Lecanorineae</taxon>
        <taxon>Parmeliaceae</taxon>
        <taxon>Imshaugia</taxon>
    </lineage>
</organism>
<dbReference type="SUPFAM" id="SSF48452">
    <property type="entry name" value="TPR-like"/>
    <property type="match status" value="1"/>
</dbReference>
<dbReference type="GO" id="GO:0070034">
    <property type="term" value="F:telomerase RNA binding"/>
    <property type="evidence" value="ECO:0007669"/>
    <property type="project" value="TreeGrafter"/>
</dbReference>
<feature type="compositionally biased region" description="Basic and acidic residues" evidence="2">
    <location>
        <begin position="212"/>
        <end position="221"/>
    </location>
</feature>
<gene>
    <name evidence="4" type="ORF">IMSHALPRED_006747</name>
</gene>
<reference evidence="4" key="1">
    <citation type="submission" date="2021-03" db="EMBL/GenBank/DDBJ databases">
        <authorList>
            <person name="Tagirdzhanova G."/>
        </authorList>
    </citation>
    <scope>NUCLEOTIDE SEQUENCE</scope>
</reference>
<feature type="compositionally biased region" description="Basic and acidic residues" evidence="2">
    <location>
        <begin position="1037"/>
        <end position="1056"/>
    </location>
</feature>
<feature type="region of interest" description="Disordered" evidence="2">
    <location>
        <begin position="76"/>
        <end position="352"/>
    </location>
</feature>
<protein>
    <recommendedName>
        <fullName evidence="1">Nonsense-mediated mRNA decay factor</fullName>
    </recommendedName>
</protein>
<evidence type="ECO:0000256" key="1">
    <source>
        <dbReference type="RuleBase" id="RU369098"/>
    </source>
</evidence>
<dbReference type="OrthoDB" id="2017974at2759"/>
<comment type="subcellular location">
    <subcellularLocation>
        <location evidence="1">Nucleus</location>
    </subcellularLocation>
</comment>
<feature type="compositionally biased region" description="Polar residues" evidence="2">
    <location>
        <begin position="299"/>
        <end position="313"/>
    </location>
</feature>
<dbReference type="Pfam" id="PF10373">
    <property type="entry name" value="EST1_DNA_bind"/>
    <property type="match status" value="1"/>
</dbReference>
<dbReference type="PANTHER" id="PTHR15696">
    <property type="entry name" value="SMG-7 SUPPRESSOR WITH MORPHOLOGICAL EFFECT ON GENITALIA PROTEIN 7"/>
    <property type="match status" value="1"/>
</dbReference>
<dbReference type="GO" id="GO:0042162">
    <property type="term" value="F:telomeric DNA binding"/>
    <property type="evidence" value="ECO:0007669"/>
    <property type="project" value="TreeGrafter"/>
</dbReference>
<dbReference type="InterPro" id="IPR018834">
    <property type="entry name" value="DNA/RNA-bd_Est1-type"/>
</dbReference>
<dbReference type="Proteomes" id="UP000664534">
    <property type="component" value="Unassembled WGS sequence"/>
</dbReference>
<feature type="domain" description="DNA/RNA-binding" evidence="3">
    <location>
        <begin position="534"/>
        <end position="638"/>
    </location>
</feature>
<proteinExistence type="predicted"/>
<feature type="compositionally biased region" description="Acidic residues" evidence="2">
    <location>
        <begin position="342"/>
        <end position="351"/>
    </location>
</feature>
<feature type="compositionally biased region" description="Basic and acidic residues" evidence="2">
    <location>
        <begin position="999"/>
        <end position="1010"/>
    </location>
</feature>